<dbReference type="Pfam" id="PF25919">
    <property type="entry name" value="BSH_CusB"/>
    <property type="match status" value="1"/>
</dbReference>
<protein>
    <submittedName>
        <fullName evidence="7">Efflux RND transporter periplasmic adaptor subunit</fullName>
    </submittedName>
</protein>
<dbReference type="InterPro" id="IPR058649">
    <property type="entry name" value="CzcB_C"/>
</dbReference>
<sequence length="460" mass="50747">MNKHSIITALLFLAAGLGAGYWWATLQQIETQPAPPSSTPSAPPLFYRNPMNPSVTSPVPAKDAMGMDYVPVYADDANGATAPSGTVKIDPVTEQNIGVRTAVATRETLSHIVRAVGRVAYDEERLVRLHPKTEGWIETLNIDKTGEWVKKNEDLLSIYSPQLVTSQQEYILALNNLKVLENSPIEDIRRGAEELVKSSLERLKLLDVPEHQLHDLTHSHKIKKSLHIHTPEAGIVMNIGAREGQYVTPATELYMIADLSTVWVYADIYEYELPWIKVGDPVEMRLAGVPGRVFKGRLAFIYPYAEPKTRTIKVRLIFDNSALLLKPDMFAELTIFAGKNVETITIPSESVIRSGARNQVFVVRAPGKFEPRTVTLGLSSNGKAAVLDGVNAGERVVISAQFLIDSESKLREAATKMVEPNESGGSMNMNQEPADHPPSGDVEKPDSEMEDDRSGAHRHD</sequence>
<organism evidence="7 8">
    <name type="scientific">Methylomarinum roseum</name>
    <dbReference type="NCBI Taxonomy" id="3067653"/>
    <lineage>
        <taxon>Bacteria</taxon>
        <taxon>Pseudomonadati</taxon>
        <taxon>Pseudomonadota</taxon>
        <taxon>Gammaproteobacteria</taxon>
        <taxon>Methylococcales</taxon>
        <taxon>Methylococcaceae</taxon>
        <taxon>Methylomarinum</taxon>
    </lineage>
</organism>
<dbReference type="NCBIfam" id="TIGR01730">
    <property type="entry name" value="RND_mfp"/>
    <property type="match status" value="1"/>
</dbReference>
<name>A0AAU7NYE3_9GAMM</name>
<dbReference type="GO" id="GO:0060003">
    <property type="term" value="P:copper ion export"/>
    <property type="evidence" value="ECO:0007669"/>
    <property type="project" value="TreeGrafter"/>
</dbReference>
<dbReference type="SUPFAM" id="SSF111369">
    <property type="entry name" value="HlyD-like secretion proteins"/>
    <property type="match status" value="1"/>
</dbReference>
<gene>
    <name evidence="7" type="ORF">Q9L42_007780</name>
</gene>
<dbReference type="InterPro" id="IPR058790">
    <property type="entry name" value="BSH_CusB"/>
</dbReference>
<dbReference type="GO" id="GO:0046914">
    <property type="term" value="F:transition metal ion binding"/>
    <property type="evidence" value="ECO:0007669"/>
    <property type="project" value="TreeGrafter"/>
</dbReference>
<dbReference type="KEGG" id="mech:Q9L42_007780"/>
<dbReference type="GO" id="GO:0015679">
    <property type="term" value="P:plasma membrane copper ion transport"/>
    <property type="evidence" value="ECO:0007669"/>
    <property type="project" value="TreeGrafter"/>
</dbReference>
<dbReference type="RefSeq" id="WP_305909017.1">
    <property type="nucleotide sequence ID" value="NZ_CP157743.1"/>
</dbReference>
<keyword evidence="8" id="KW-1185">Reference proteome</keyword>
<proteinExistence type="inferred from homology"/>
<feature type="region of interest" description="Disordered" evidence="3">
    <location>
        <begin position="413"/>
        <end position="460"/>
    </location>
</feature>
<dbReference type="Gene3D" id="2.40.420.20">
    <property type="match status" value="1"/>
</dbReference>
<accession>A0AAU7NYE3</accession>
<dbReference type="InterPro" id="IPR051909">
    <property type="entry name" value="MFP_Cation_Efflux"/>
</dbReference>
<evidence type="ECO:0000256" key="2">
    <source>
        <dbReference type="ARBA" id="ARBA00022448"/>
    </source>
</evidence>
<dbReference type="Proteomes" id="UP001225378">
    <property type="component" value="Chromosome"/>
</dbReference>
<dbReference type="Gene3D" id="2.40.30.170">
    <property type="match status" value="1"/>
</dbReference>
<keyword evidence="2" id="KW-0813">Transport</keyword>
<dbReference type="GO" id="GO:0016020">
    <property type="term" value="C:membrane"/>
    <property type="evidence" value="ECO:0007669"/>
    <property type="project" value="InterPro"/>
</dbReference>
<dbReference type="GO" id="GO:0030288">
    <property type="term" value="C:outer membrane-bounded periplasmic space"/>
    <property type="evidence" value="ECO:0007669"/>
    <property type="project" value="TreeGrafter"/>
</dbReference>
<evidence type="ECO:0000259" key="6">
    <source>
        <dbReference type="Pfam" id="PF25975"/>
    </source>
</evidence>
<evidence type="ECO:0000256" key="3">
    <source>
        <dbReference type="SAM" id="MobiDB-lite"/>
    </source>
</evidence>
<dbReference type="PANTHER" id="PTHR30097:SF15">
    <property type="entry name" value="CATION EFFLUX SYSTEM PROTEIN CUSB"/>
    <property type="match status" value="1"/>
</dbReference>
<reference evidence="7 8" key="1">
    <citation type="journal article" date="2024" name="Microbiology">
        <title>Methylomarinum rosea sp. nov., a novel halophilic methanotrophic bacterium from the hypersaline Lake Elton.</title>
        <authorList>
            <person name="Suleimanov R.Z."/>
            <person name="Oshkin I.Y."/>
            <person name="Danilova O.V."/>
            <person name="Suzina N.E."/>
            <person name="Dedysh S.N."/>
        </authorList>
    </citation>
    <scope>NUCLEOTIDE SEQUENCE [LARGE SCALE GENOMIC DNA]</scope>
    <source>
        <strain evidence="7 8">Ch1-1</strain>
    </source>
</reference>
<evidence type="ECO:0000313" key="7">
    <source>
        <dbReference type="EMBL" id="XBS22012.1"/>
    </source>
</evidence>
<dbReference type="Pfam" id="PF25975">
    <property type="entry name" value="CzcB_C"/>
    <property type="match status" value="1"/>
</dbReference>
<dbReference type="PANTHER" id="PTHR30097">
    <property type="entry name" value="CATION EFFLUX SYSTEM PROTEIN CUSB"/>
    <property type="match status" value="1"/>
</dbReference>
<comment type="similarity">
    <text evidence="1">Belongs to the membrane fusion protein (MFP) (TC 8.A.1) family.</text>
</comment>
<feature type="domain" description="CusB-like beta-barrel" evidence="5">
    <location>
        <begin position="261"/>
        <end position="335"/>
    </location>
</feature>
<dbReference type="AlphaFoldDB" id="A0AAU7NYE3"/>
<dbReference type="FunFam" id="2.40.30.170:FF:000010">
    <property type="entry name" value="Efflux RND transporter periplasmic adaptor subunit"/>
    <property type="match status" value="1"/>
</dbReference>
<dbReference type="InterPro" id="IPR006143">
    <property type="entry name" value="RND_pump_MFP"/>
</dbReference>
<feature type="compositionally biased region" description="Basic and acidic residues" evidence="3">
    <location>
        <begin position="441"/>
        <end position="460"/>
    </location>
</feature>
<dbReference type="InterPro" id="IPR058792">
    <property type="entry name" value="Beta-barrel_RND_2"/>
</dbReference>
<evidence type="ECO:0000313" key="8">
    <source>
        <dbReference type="Proteomes" id="UP001225378"/>
    </source>
</evidence>
<dbReference type="Pfam" id="PF25954">
    <property type="entry name" value="Beta-barrel_RND_2"/>
    <property type="match status" value="1"/>
</dbReference>
<evidence type="ECO:0000259" key="5">
    <source>
        <dbReference type="Pfam" id="PF25954"/>
    </source>
</evidence>
<feature type="domain" description="CzcB-like C-terminal circularly permuted SH3-like" evidence="6">
    <location>
        <begin position="344"/>
        <end position="404"/>
    </location>
</feature>
<dbReference type="EMBL" id="CP157743">
    <property type="protein sequence ID" value="XBS22012.1"/>
    <property type="molecule type" value="Genomic_DNA"/>
</dbReference>
<feature type="domain" description="CusB-like barrel-sandwich hybrid" evidence="4">
    <location>
        <begin position="129"/>
        <end position="257"/>
    </location>
</feature>
<evidence type="ECO:0000256" key="1">
    <source>
        <dbReference type="ARBA" id="ARBA00009477"/>
    </source>
</evidence>
<evidence type="ECO:0000259" key="4">
    <source>
        <dbReference type="Pfam" id="PF25919"/>
    </source>
</evidence>
<dbReference type="GO" id="GO:0022857">
    <property type="term" value="F:transmembrane transporter activity"/>
    <property type="evidence" value="ECO:0007669"/>
    <property type="project" value="InterPro"/>
</dbReference>